<keyword evidence="6" id="KW-1185">Reference proteome</keyword>
<evidence type="ECO:0000256" key="2">
    <source>
        <dbReference type="ARBA" id="ARBA00022801"/>
    </source>
</evidence>
<proteinExistence type="inferred from homology"/>
<keyword evidence="5" id="KW-0808">Transferase</keyword>
<evidence type="ECO:0000256" key="3">
    <source>
        <dbReference type="ARBA" id="ARBA00023295"/>
    </source>
</evidence>
<dbReference type="GO" id="GO:0004134">
    <property type="term" value="F:4-alpha-glucanotransferase activity"/>
    <property type="evidence" value="ECO:0007669"/>
    <property type="project" value="UniProtKB-EC"/>
</dbReference>
<evidence type="ECO:0000313" key="5">
    <source>
        <dbReference type="EMBL" id="MBB6215786.1"/>
    </source>
</evidence>
<dbReference type="Pfam" id="PF00128">
    <property type="entry name" value="Alpha-amylase"/>
    <property type="match status" value="1"/>
</dbReference>
<dbReference type="Gene3D" id="2.60.40.10">
    <property type="entry name" value="Immunoglobulins"/>
    <property type="match status" value="1"/>
</dbReference>
<comment type="similarity">
    <text evidence="1">Belongs to the glycosyl hydrolase 13 family.</text>
</comment>
<dbReference type="InterPro" id="IPR017853">
    <property type="entry name" value="GH"/>
</dbReference>
<keyword evidence="3" id="KW-0326">Glycosidase</keyword>
<dbReference type="SUPFAM" id="SSF81296">
    <property type="entry name" value="E set domains"/>
    <property type="match status" value="1"/>
</dbReference>
<evidence type="ECO:0000259" key="4">
    <source>
        <dbReference type="SMART" id="SM00642"/>
    </source>
</evidence>
<reference evidence="5 6" key="1">
    <citation type="submission" date="2020-08" db="EMBL/GenBank/DDBJ databases">
        <title>Genomic Encyclopedia of Type Strains, Phase IV (KMG-IV): sequencing the most valuable type-strain genomes for metagenomic binning, comparative biology and taxonomic classification.</title>
        <authorList>
            <person name="Goeker M."/>
        </authorList>
    </citation>
    <scope>NUCLEOTIDE SEQUENCE [LARGE SCALE GENOMIC DNA]</scope>
    <source>
        <strain evidence="5 6">DSM 103526</strain>
    </source>
</reference>
<evidence type="ECO:0000256" key="1">
    <source>
        <dbReference type="ARBA" id="ARBA00008061"/>
    </source>
</evidence>
<dbReference type="InterPro" id="IPR004185">
    <property type="entry name" value="Glyco_hydro_13_lg-like_dom"/>
</dbReference>
<dbReference type="InterPro" id="IPR006047">
    <property type="entry name" value="GH13_cat_dom"/>
</dbReference>
<dbReference type="PANTHER" id="PTHR10357:SF210">
    <property type="entry name" value="MALTODEXTRIN GLUCOSIDASE"/>
    <property type="match status" value="1"/>
</dbReference>
<keyword evidence="5" id="KW-0328">Glycosyltransferase</keyword>
<comment type="caution">
    <text evidence="5">The sequence shown here is derived from an EMBL/GenBank/DDBJ whole genome shotgun (WGS) entry which is preliminary data.</text>
</comment>
<dbReference type="EC" id="2.4.1.25" evidence="5"/>
<evidence type="ECO:0000313" key="6">
    <source>
        <dbReference type="Proteomes" id="UP000579281"/>
    </source>
</evidence>
<feature type="domain" description="Glycosyl hydrolase family 13 catalytic" evidence="4">
    <location>
        <begin position="143"/>
        <end position="552"/>
    </location>
</feature>
<protein>
    <submittedName>
        <fullName evidence="5">4-alpha-glucanotransferase</fullName>
        <ecNumber evidence="5">2.4.1.25</ecNumber>
    </submittedName>
</protein>
<keyword evidence="2" id="KW-0378">Hydrolase</keyword>
<dbReference type="GO" id="GO:0005975">
    <property type="term" value="P:carbohydrate metabolic process"/>
    <property type="evidence" value="ECO:0007669"/>
    <property type="project" value="InterPro"/>
</dbReference>
<gene>
    <name evidence="5" type="ORF">HNQ80_001877</name>
</gene>
<dbReference type="Gene3D" id="3.90.400.10">
    <property type="entry name" value="Oligo-1,6-glucosidase, Domain 2"/>
    <property type="match status" value="1"/>
</dbReference>
<organism evidence="5 6">
    <name type="scientific">Anaerosolibacter carboniphilus</name>
    <dbReference type="NCBI Taxonomy" id="1417629"/>
    <lineage>
        <taxon>Bacteria</taxon>
        <taxon>Bacillati</taxon>
        <taxon>Bacillota</taxon>
        <taxon>Clostridia</taxon>
        <taxon>Peptostreptococcales</taxon>
        <taxon>Thermotaleaceae</taxon>
        <taxon>Anaerosolibacter</taxon>
    </lineage>
</organism>
<sequence length="654" mass="75970">MKIPWIHHDSHQSFYRTPFGAVTCQHRVSFGLSVEDGEEEIYQVALRLWTDQEGEKLLSMRLVESINNQQIYRLVFDLPSYPCLVWYYFIITTNTSTYYYGNNPHQQGGIGQVYLYQPPAYQITVHKENSLVPSWFKSSVMYQIFVDRFFNGSEDGRIMNPKPGAYLYSDWNATPSYIRDQKTGAIVQYDFFGGNLAGVIKKLPYLQSLGINLIYLNPIFESSSNHKYDTADYKKIDPMYGDHEAFQSLCEEAEKLGISIILDGVFSHTGSDSIYFNKNGNYPGLGAYQSTVSPYYPWYRFEVYPDQYDCWWGIDTMPNTNETEPTFQGFIIHDEDSVLQHWMDSGAKGWRLDVADELPGSFIKALRKRMKEIYPESILIGEVWEDASHKISHGESREYLLGEELDSIMNYPFRHILLDFILGHFNSKEVHQAFMCLYENYPRHHFYATMNLIGSHDVPRILTLLGDAPPESSLSKEEQGLYRLSPEQKKKALKRLTLLSLVQMTFPGVPCIYYGDEAGVEGYSDPLNRRTYPWGREDQVLLTWYRKIIEIRRQYDALSTGDWISLPIHEDIYGYMRCIECQRDIFGENKKNNRIFVFINRSLHQEIPLTIDVASFGDQPWMDILHDSHEFSVLDSKLNISLKPLEGKIIVQKL</sequence>
<dbReference type="InterPro" id="IPR014756">
    <property type="entry name" value="Ig_E-set"/>
</dbReference>
<accession>A0A841KQM6</accession>
<dbReference type="CDD" id="cd11338">
    <property type="entry name" value="AmyAc_CMD"/>
    <property type="match status" value="1"/>
</dbReference>
<dbReference type="Gene3D" id="2.60.40.1180">
    <property type="entry name" value="Golgi alpha-mannosidase II"/>
    <property type="match status" value="1"/>
</dbReference>
<dbReference type="InterPro" id="IPR013783">
    <property type="entry name" value="Ig-like_fold"/>
</dbReference>
<dbReference type="CDD" id="cd02857">
    <property type="entry name" value="E_set_CDase_PDE_N"/>
    <property type="match status" value="1"/>
</dbReference>
<dbReference type="Gene3D" id="3.20.20.80">
    <property type="entry name" value="Glycosidases"/>
    <property type="match status" value="1"/>
</dbReference>
<dbReference type="InterPro" id="IPR013780">
    <property type="entry name" value="Glyco_hydro_b"/>
</dbReference>
<dbReference type="SUPFAM" id="SSF51445">
    <property type="entry name" value="(Trans)glycosidases"/>
    <property type="match status" value="1"/>
</dbReference>
<dbReference type="AlphaFoldDB" id="A0A841KQM6"/>
<dbReference type="Proteomes" id="UP000579281">
    <property type="component" value="Unassembled WGS sequence"/>
</dbReference>
<dbReference type="GO" id="GO:0004553">
    <property type="term" value="F:hydrolase activity, hydrolyzing O-glycosyl compounds"/>
    <property type="evidence" value="ECO:0007669"/>
    <property type="project" value="InterPro"/>
</dbReference>
<dbReference type="SMART" id="SM00642">
    <property type="entry name" value="Aamy"/>
    <property type="match status" value="1"/>
</dbReference>
<dbReference type="InterPro" id="IPR045857">
    <property type="entry name" value="O16G_dom_2"/>
</dbReference>
<name>A0A841KQM6_9FIRM</name>
<dbReference type="EMBL" id="JACHEN010000010">
    <property type="protein sequence ID" value="MBB6215786.1"/>
    <property type="molecule type" value="Genomic_DNA"/>
</dbReference>
<dbReference type="PANTHER" id="PTHR10357">
    <property type="entry name" value="ALPHA-AMYLASE FAMILY MEMBER"/>
    <property type="match status" value="1"/>
</dbReference>